<dbReference type="PANTHER" id="PTHR12972:SF0">
    <property type="entry name" value="PROTEIN DOWNSTREAM NEIGHBOR OF SON"/>
    <property type="match status" value="1"/>
</dbReference>
<name>A0AAD9UFT3_RIDPI</name>
<evidence type="ECO:0000256" key="3">
    <source>
        <dbReference type="ARBA" id="ARBA00023242"/>
    </source>
</evidence>
<reference evidence="6" key="1">
    <citation type="journal article" date="2023" name="Mol. Biol. Evol.">
        <title>Third-Generation Sequencing Reveals the Adaptive Role of the Epigenome in Three Deep-Sea Polychaetes.</title>
        <authorList>
            <person name="Perez M."/>
            <person name="Aroh O."/>
            <person name="Sun Y."/>
            <person name="Lan Y."/>
            <person name="Juniper S.K."/>
            <person name="Young C.R."/>
            <person name="Angers B."/>
            <person name="Qian P.Y."/>
        </authorList>
    </citation>
    <scope>NUCLEOTIDE SEQUENCE</scope>
    <source>
        <strain evidence="6">R07B-5</strain>
    </source>
</reference>
<dbReference type="InterPro" id="IPR024861">
    <property type="entry name" value="Donson"/>
</dbReference>
<accession>A0AAD9UFT3</accession>
<organism evidence="6 7">
    <name type="scientific">Ridgeia piscesae</name>
    <name type="common">Tubeworm</name>
    <dbReference type="NCBI Taxonomy" id="27915"/>
    <lineage>
        <taxon>Eukaryota</taxon>
        <taxon>Metazoa</taxon>
        <taxon>Spiralia</taxon>
        <taxon>Lophotrochozoa</taxon>
        <taxon>Annelida</taxon>
        <taxon>Polychaeta</taxon>
        <taxon>Sedentaria</taxon>
        <taxon>Canalipalpata</taxon>
        <taxon>Sabellida</taxon>
        <taxon>Siboglinidae</taxon>
        <taxon>Ridgeia</taxon>
    </lineage>
</organism>
<keyword evidence="7" id="KW-1185">Reference proteome</keyword>
<dbReference type="PRINTS" id="PR02064">
    <property type="entry name" value="DONSON"/>
</dbReference>
<feature type="compositionally biased region" description="Basic and acidic residues" evidence="5">
    <location>
        <begin position="352"/>
        <end position="366"/>
    </location>
</feature>
<evidence type="ECO:0000313" key="7">
    <source>
        <dbReference type="Proteomes" id="UP001209878"/>
    </source>
</evidence>
<feature type="region of interest" description="Disordered" evidence="5">
    <location>
        <begin position="1"/>
        <end position="77"/>
    </location>
</feature>
<evidence type="ECO:0000313" key="6">
    <source>
        <dbReference type="EMBL" id="KAK2187878.1"/>
    </source>
</evidence>
<dbReference type="EMBL" id="JAODUO010000152">
    <property type="protein sequence ID" value="KAK2187878.1"/>
    <property type="molecule type" value="Genomic_DNA"/>
</dbReference>
<evidence type="ECO:0008006" key="8">
    <source>
        <dbReference type="Google" id="ProtNLM"/>
    </source>
</evidence>
<sequence>MATTSPKWKRPADTMMLRRSKKKSTTELKRRHLTPNHSPHESPNSVGNPTPQSQKRRNPFSCPERKRVNTGASDTPPECVPTALFEVLDAAAKDAEGNKDMMSSVASPQCGPGRVLENLSLEEITQTAEPTHTASVHTQEKDECKPVKWTNSFPTDWSLKRKLRFVSDKSFNWCCPLRTAEEAAGVSSFVRCRLQDSTEQSQLSEQSNAQAELHRCCMVWSHPHLPWFNLFPRIVSDNRIGKVCPALQTEDVHKALMADWTESFTSVFLLVRARHCPYFYLCTHQMTALFRAAGIAGFRHTHAIVTPTSRGFREALRKEGIEFSMPLNDRKREKAEDESSESTDAVTTDVTDDTHHTTGEAGSREKEEEEEEDEEDIMQSDDGAHSWLQDLGLDKAQFRSLDPNKVKLERETFRVIDRRPESLVLVEGADTLALFNYMLNCHSCVASTGVQAGLPPTLLAPVAFKGATLETLKVKQCTVRQQQSSGSLQLGHSLEVTGPVLPHSVDGLNRLLANSHSYTCVYSTHEPTVPFNCVSGHDIGGDVNMADTAHNLMHSGISSKHLANITENKINLGNRALREFVCNDHSLFHWTL</sequence>
<dbReference type="GO" id="GO:0005634">
    <property type="term" value="C:nucleus"/>
    <property type="evidence" value="ECO:0007669"/>
    <property type="project" value="UniProtKB-SubCell"/>
</dbReference>
<comment type="caution">
    <text evidence="6">The sequence shown here is derived from an EMBL/GenBank/DDBJ whole genome shotgun (WGS) entry which is preliminary data.</text>
</comment>
<evidence type="ECO:0000256" key="4">
    <source>
        <dbReference type="ARBA" id="ARBA00025806"/>
    </source>
</evidence>
<dbReference type="Proteomes" id="UP001209878">
    <property type="component" value="Unassembled WGS sequence"/>
</dbReference>
<feature type="compositionally biased region" description="Acidic residues" evidence="5">
    <location>
        <begin position="367"/>
        <end position="379"/>
    </location>
</feature>
<evidence type="ECO:0000256" key="5">
    <source>
        <dbReference type="SAM" id="MobiDB-lite"/>
    </source>
</evidence>
<comment type="subcellular location">
    <subcellularLocation>
        <location evidence="1">Nucleus</location>
    </subcellularLocation>
</comment>
<dbReference type="AlphaFoldDB" id="A0AAD9UFT3"/>
<feature type="compositionally biased region" description="Basic and acidic residues" evidence="5">
    <location>
        <begin position="328"/>
        <end position="337"/>
    </location>
</feature>
<feature type="region of interest" description="Disordered" evidence="5">
    <location>
        <begin position="327"/>
        <end position="379"/>
    </location>
</feature>
<protein>
    <recommendedName>
        <fullName evidence="8">Protein downstream neighbor of Son</fullName>
    </recommendedName>
</protein>
<evidence type="ECO:0000256" key="1">
    <source>
        <dbReference type="ARBA" id="ARBA00004123"/>
    </source>
</evidence>
<feature type="compositionally biased region" description="Polar residues" evidence="5">
    <location>
        <begin position="35"/>
        <end position="53"/>
    </location>
</feature>
<feature type="compositionally biased region" description="Basic residues" evidence="5">
    <location>
        <begin position="18"/>
        <end position="34"/>
    </location>
</feature>
<comment type="similarity">
    <text evidence="4">Belongs to the DONSON family.</text>
</comment>
<keyword evidence="3" id="KW-0539">Nucleus</keyword>
<dbReference type="GO" id="GO:0033260">
    <property type="term" value="P:nuclear DNA replication"/>
    <property type="evidence" value="ECO:0007669"/>
    <property type="project" value="TreeGrafter"/>
</dbReference>
<keyword evidence="2" id="KW-0217">Developmental protein</keyword>
<evidence type="ECO:0000256" key="2">
    <source>
        <dbReference type="ARBA" id="ARBA00022473"/>
    </source>
</evidence>
<proteinExistence type="inferred from homology"/>
<dbReference type="PANTHER" id="PTHR12972">
    <property type="entry name" value="DOWNSTREAM NEIGHBOR OF SON"/>
    <property type="match status" value="1"/>
</dbReference>
<gene>
    <name evidence="6" type="ORF">NP493_152g04011</name>
</gene>